<dbReference type="GO" id="GO:0022857">
    <property type="term" value="F:transmembrane transporter activity"/>
    <property type="evidence" value="ECO:0007669"/>
    <property type="project" value="InterPro"/>
</dbReference>
<feature type="transmembrane region" description="Helical" evidence="5">
    <location>
        <begin position="68"/>
        <end position="85"/>
    </location>
</feature>
<keyword evidence="3 5" id="KW-1133">Transmembrane helix</keyword>
<name>A0A316V7M1_9BASI</name>
<dbReference type="PANTHER" id="PTHR23501:SF102">
    <property type="entry name" value="DRUG TRANSPORTER, PUTATIVE (AFU_ORTHOLOGUE AFUA_3G08530)-RELATED"/>
    <property type="match status" value="1"/>
</dbReference>
<dbReference type="PANTHER" id="PTHR23501">
    <property type="entry name" value="MAJOR FACILITATOR SUPERFAMILY"/>
    <property type="match status" value="1"/>
</dbReference>
<feature type="transmembrane region" description="Helical" evidence="5">
    <location>
        <begin position="224"/>
        <end position="247"/>
    </location>
</feature>
<evidence type="ECO:0000256" key="5">
    <source>
        <dbReference type="SAM" id="Phobius"/>
    </source>
</evidence>
<dbReference type="InterPro" id="IPR020846">
    <property type="entry name" value="MFS_dom"/>
</dbReference>
<reference evidence="7 8" key="1">
    <citation type="journal article" date="2018" name="Mol. Biol. Evol.">
        <title>Broad Genomic Sampling Reveals a Smut Pathogenic Ancestry of the Fungal Clade Ustilaginomycotina.</title>
        <authorList>
            <person name="Kijpornyongpan T."/>
            <person name="Mondo S.J."/>
            <person name="Barry K."/>
            <person name="Sandor L."/>
            <person name="Lee J."/>
            <person name="Lipzen A."/>
            <person name="Pangilinan J."/>
            <person name="LaButti K."/>
            <person name="Hainaut M."/>
            <person name="Henrissat B."/>
            <person name="Grigoriev I.V."/>
            <person name="Spatafora J.W."/>
            <person name="Aime M.C."/>
        </authorList>
    </citation>
    <scope>NUCLEOTIDE SEQUENCE [LARGE SCALE GENOMIC DNA]</scope>
    <source>
        <strain evidence="7 8">MCA 3882</strain>
    </source>
</reference>
<feature type="domain" description="Major facilitator superfamily (MFS) profile" evidence="6">
    <location>
        <begin position="72"/>
        <end position="565"/>
    </location>
</feature>
<dbReference type="STRING" id="1280837.A0A316V7M1"/>
<dbReference type="GO" id="GO:0005886">
    <property type="term" value="C:plasma membrane"/>
    <property type="evidence" value="ECO:0007669"/>
    <property type="project" value="TreeGrafter"/>
</dbReference>
<dbReference type="GeneID" id="37018481"/>
<dbReference type="InterPro" id="IPR011701">
    <property type="entry name" value="MFS"/>
</dbReference>
<dbReference type="FunCoup" id="A0A316V7M1">
    <property type="interactions" value="14"/>
</dbReference>
<dbReference type="Gene3D" id="1.20.1250.20">
    <property type="entry name" value="MFS general substrate transporter like domains"/>
    <property type="match status" value="1"/>
</dbReference>
<feature type="transmembrane region" description="Helical" evidence="5">
    <location>
        <begin position="294"/>
        <end position="313"/>
    </location>
</feature>
<dbReference type="InParanoid" id="A0A316V7M1"/>
<organism evidence="7 8">
    <name type="scientific">Meira miltonrushii</name>
    <dbReference type="NCBI Taxonomy" id="1280837"/>
    <lineage>
        <taxon>Eukaryota</taxon>
        <taxon>Fungi</taxon>
        <taxon>Dikarya</taxon>
        <taxon>Basidiomycota</taxon>
        <taxon>Ustilaginomycotina</taxon>
        <taxon>Exobasidiomycetes</taxon>
        <taxon>Exobasidiales</taxon>
        <taxon>Brachybasidiaceae</taxon>
        <taxon>Meira</taxon>
    </lineage>
</organism>
<feature type="transmembrane region" description="Helical" evidence="5">
    <location>
        <begin position="340"/>
        <end position="364"/>
    </location>
</feature>
<sequence length="573" mass="62418">MTTTVPQQEDVISLEVITSPLEAVKAEGQDEKTQDQTHTVDQIHKLPETQDREQHWLTKETHLLPKNNIWIVLPGLFLVTGLAALDQTIVTTANPTIAADLHGGPTSISWVGSAYLLASTAVIPLCGRLSDLIGRKPVLWSAIFLFLFGSTMCGVAKNMTWLNICRGLQGVGAGGTENMVNILLGDIFPLEKRGFYGGLFDLVWAFSGLIGPLIGGALSQSGSSWRWCFFINLPIGGLAFLVLAFNLKLNPMQKRPLEEVWKTFDKGGYLFLLAGIVLFLLGFTFAESHGFSELKAILCIAIGGALFLVFALYECAMERYFPDKTQTIFPSRLFRNRTTLLMFLGIICRAPAFMATVFYLPVYYQAITGASPVMSGVKMLALTLSCSLSALISGYNISRIRRCHPTIVISFVIMTIGTGLMTMLHADTPSVLQAIYPIIFGIGFGVISQSGVMVIQAAMPVKEMAVSGSAVYLVRFASFTVGVAVAGSIFNSGVRSNTANITGYDRAGLPADQSNLRNLIHLQPPELAFQVLKAYSDAIRSIWIVFTPIVGIGFLAVLGIREYSMTRNTVQQQ</sequence>
<dbReference type="CDD" id="cd17502">
    <property type="entry name" value="MFS_Azr1_MDR_like"/>
    <property type="match status" value="1"/>
</dbReference>
<feature type="transmembrane region" description="Helical" evidence="5">
    <location>
        <begin position="199"/>
        <end position="218"/>
    </location>
</feature>
<dbReference type="Proteomes" id="UP000245771">
    <property type="component" value="Unassembled WGS sequence"/>
</dbReference>
<evidence type="ECO:0000256" key="2">
    <source>
        <dbReference type="ARBA" id="ARBA00022692"/>
    </source>
</evidence>
<feature type="transmembrane region" description="Helical" evidence="5">
    <location>
        <begin position="470"/>
        <end position="490"/>
    </location>
</feature>
<comment type="subcellular location">
    <subcellularLocation>
        <location evidence="1">Membrane</location>
        <topology evidence="1">Multi-pass membrane protein</topology>
    </subcellularLocation>
</comment>
<dbReference type="RefSeq" id="XP_025353496.1">
    <property type="nucleotide sequence ID" value="XM_025496700.1"/>
</dbReference>
<gene>
    <name evidence="7" type="ORF">FA14DRAFT_125346</name>
</gene>
<evidence type="ECO:0000313" key="8">
    <source>
        <dbReference type="Proteomes" id="UP000245771"/>
    </source>
</evidence>
<evidence type="ECO:0000256" key="1">
    <source>
        <dbReference type="ARBA" id="ARBA00004141"/>
    </source>
</evidence>
<dbReference type="SUPFAM" id="SSF103473">
    <property type="entry name" value="MFS general substrate transporter"/>
    <property type="match status" value="1"/>
</dbReference>
<dbReference type="OrthoDB" id="10021397at2759"/>
<feature type="transmembrane region" description="Helical" evidence="5">
    <location>
        <begin position="268"/>
        <end position="288"/>
    </location>
</feature>
<evidence type="ECO:0000256" key="4">
    <source>
        <dbReference type="ARBA" id="ARBA00023136"/>
    </source>
</evidence>
<protein>
    <submittedName>
        <fullName evidence="7">MFS general substrate transporter</fullName>
    </submittedName>
</protein>
<feature type="transmembrane region" description="Helical" evidence="5">
    <location>
        <begin position="541"/>
        <end position="560"/>
    </location>
</feature>
<feature type="transmembrane region" description="Helical" evidence="5">
    <location>
        <begin position="438"/>
        <end position="458"/>
    </location>
</feature>
<dbReference type="EMBL" id="KZ819604">
    <property type="protein sequence ID" value="PWN33194.1"/>
    <property type="molecule type" value="Genomic_DNA"/>
</dbReference>
<dbReference type="Gene3D" id="1.20.1720.10">
    <property type="entry name" value="Multidrug resistance protein D"/>
    <property type="match status" value="1"/>
</dbReference>
<keyword evidence="4 5" id="KW-0472">Membrane</keyword>
<proteinExistence type="predicted"/>
<dbReference type="Pfam" id="PF07690">
    <property type="entry name" value="MFS_1"/>
    <property type="match status" value="2"/>
</dbReference>
<keyword evidence="8" id="KW-1185">Reference proteome</keyword>
<feature type="transmembrane region" description="Helical" evidence="5">
    <location>
        <begin position="407"/>
        <end position="426"/>
    </location>
</feature>
<evidence type="ECO:0000256" key="3">
    <source>
        <dbReference type="ARBA" id="ARBA00022989"/>
    </source>
</evidence>
<dbReference type="InterPro" id="IPR036259">
    <property type="entry name" value="MFS_trans_sf"/>
</dbReference>
<accession>A0A316V7M1</accession>
<dbReference type="AlphaFoldDB" id="A0A316V7M1"/>
<evidence type="ECO:0000313" key="7">
    <source>
        <dbReference type="EMBL" id="PWN33194.1"/>
    </source>
</evidence>
<feature type="transmembrane region" description="Helical" evidence="5">
    <location>
        <begin position="376"/>
        <end position="395"/>
    </location>
</feature>
<keyword evidence="2 5" id="KW-0812">Transmembrane</keyword>
<evidence type="ECO:0000259" key="6">
    <source>
        <dbReference type="PROSITE" id="PS50850"/>
    </source>
</evidence>
<feature type="transmembrane region" description="Helical" evidence="5">
    <location>
        <begin position="138"/>
        <end position="156"/>
    </location>
</feature>
<dbReference type="PROSITE" id="PS50850">
    <property type="entry name" value="MFS"/>
    <property type="match status" value="1"/>
</dbReference>